<reference evidence="1 2" key="1">
    <citation type="submission" date="2016-06" db="EMBL/GenBank/DDBJ databases">
        <title>Complete genome sequences of Bordetella bronchialis and Bordetella flabilis.</title>
        <authorList>
            <person name="LiPuma J.J."/>
            <person name="Spilker T."/>
        </authorList>
    </citation>
    <scope>NUCLEOTIDE SEQUENCE [LARGE SCALE GENOMIC DNA]</scope>
    <source>
        <strain evidence="1 2">AU10664</strain>
    </source>
</reference>
<dbReference type="KEGG" id="bfz:BAU07_18680"/>
<evidence type="ECO:0008006" key="3">
    <source>
        <dbReference type="Google" id="ProtNLM"/>
    </source>
</evidence>
<dbReference type="Proteomes" id="UP000091926">
    <property type="component" value="Chromosome"/>
</dbReference>
<name>A0A193GGD2_9BORD</name>
<dbReference type="AlphaFoldDB" id="A0A193GGD2"/>
<evidence type="ECO:0000313" key="1">
    <source>
        <dbReference type="EMBL" id="ANN78875.1"/>
    </source>
</evidence>
<proteinExistence type="predicted"/>
<dbReference type="EMBL" id="CP016172">
    <property type="protein sequence ID" value="ANN78875.1"/>
    <property type="molecule type" value="Genomic_DNA"/>
</dbReference>
<sequence length="71" mass="7961">METGREGRMVMHGGSLYHFRTLEQAAGFFRGLQEGKSIESCRQRWRPSMVRVAVGAAPRQGDRPPRPDASC</sequence>
<protein>
    <recommendedName>
        <fullName evidence="3">KTSC domain-containing protein</fullName>
    </recommendedName>
</protein>
<keyword evidence="2" id="KW-1185">Reference proteome</keyword>
<accession>A0A193GGD2</accession>
<evidence type="ECO:0000313" key="2">
    <source>
        <dbReference type="Proteomes" id="UP000091926"/>
    </source>
</evidence>
<gene>
    <name evidence="1" type="ORF">BAU07_18680</name>
</gene>
<organism evidence="1 2">
    <name type="scientific">Bordetella flabilis</name>
    <dbReference type="NCBI Taxonomy" id="463014"/>
    <lineage>
        <taxon>Bacteria</taxon>
        <taxon>Pseudomonadati</taxon>
        <taxon>Pseudomonadota</taxon>
        <taxon>Betaproteobacteria</taxon>
        <taxon>Burkholderiales</taxon>
        <taxon>Alcaligenaceae</taxon>
        <taxon>Bordetella</taxon>
    </lineage>
</organism>